<feature type="compositionally biased region" description="Basic and acidic residues" evidence="1">
    <location>
        <begin position="60"/>
        <end position="69"/>
    </location>
</feature>
<sequence>MALKVNKRTLVLLVVMIVLWVVAIVVLVNMNSPTLADMQPKTQTATDAQLKGPQALQESFSERAPESARRQPNVTQTNTSSDVGSTLNLPGEKEILETTFVNFFSPFLVELNYDQFGIDFKNVASYENNTLIEDTTSPDFQYVGYIKQNSGTKELKKVYLLINGEYLSGCENELIAGRYKPIGIFHSFLIYLDTQDGRVKRVGYLGN</sequence>
<gene>
    <name evidence="2" type="ORF">ENT77_03830</name>
</gene>
<feature type="region of interest" description="Disordered" evidence="1">
    <location>
        <begin position="36"/>
        <end position="86"/>
    </location>
</feature>
<evidence type="ECO:0000313" key="2">
    <source>
        <dbReference type="EMBL" id="HGU40310.1"/>
    </source>
</evidence>
<feature type="compositionally biased region" description="Polar residues" evidence="1">
    <location>
        <begin position="36"/>
        <end position="47"/>
    </location>
</feature>
<comment type="caution">
    <text evidence="2">The sequence shown here is derived from an EMBL/GenBank/DDBJ whole genome shotgun (WGS) entry which is preliminary data.</text>
</comment>
<organism evidence="2">
    <name type="scientific">Fervidobacterium thailandense</name>
    <dbReference type="NCBI Taxonomy" id="1008305"/>
    <lineage>
        <taxon>Bacteria</taxon>
        <taxon>Thermotogati</taxon>
        <taxon>Thermotogota</taxon>
        <taxon>Thermotogae</taxon>
        <taxon>Thermotogales</taxon>
        <taxon>Fervidobacteriaceae</taxon>
        <taxon>Fervidobacterium</taxon>
    </lineage>
</organism>
<proteinExistence type="predicted"/>
<reference evidence="2" key="1">
    <citation type="journal article" date="2020" name="mSystems">
        <title>Genome- and Community-Level Interaction Insights into Carbon Utilization and Element Cycling Functions of Hydrothermarchaeota in Hydrothermal Sediment.</title>
        <authorList>
            <person name="Zhou Z."/>
            <person name="Liu Y."/>
            <person name="Xu W."/>
            <person name="Pan J."/>
            <person name="Luo Z.H."/>
            <person name="Li M."/>
        </authorList>
    </citation>
    <scope>NUCLEOTIDE SEQUENCE [LARGE SCALE GENOMIC DNA]</scope>
    <source>
        <strain evidence="2">SpSt-609</strain>
    </source>
</reference>
<accession>A0A7C5RID8</accession>
<name>A0A7C5RID8_9BACT</name>
<dbReference type="AlphaFoldDB" id="A0A7C5RID8"/>
<dbReference type="EMBL" id="DSZY01000017">
    <property type="protein sequence ID" value="HGU40310.1"/>
    <property type="molecule type" value="Genomic_DNA"/>
</dbReference>
<protein>
    <submittedName>
        <fullName evidence="2">Uncharacterized protein</fullName>
    </submittedName>
</protein>
<feature type="compositionally biased region" description="Polar residues" evidence="1">
    <location>
        <begin position="70"/>
        <end position="86"/>
    </location>
</feature>
<evidence type="ECO:0000256" key="1">
    <source>
        <dbReference type="SAM" id="MobiDB-lite"/>
    </source>
</evidence>